<dbReference type="Proteomes" id="UP000004318">
    <property type="component" value="Unassembled WGS sequence"/>
</dbReference>
<accession>A3TXF4</accession>
<comment type="caution">
    <text evidence="1">The sequence shown here is derived from an EMBL/GenBank/DDBJ whole genome shotgun (WGS) entry which is preliminary data.</text>
</comment>
<organism evidence="1 2">
    <name type="scientific">Pseudooceanicola batsensis (strain ATCC BAA-863 / DSM 15984 / KCTC 12145 / HTCC2597)</name>
    <name type="common">Oceanicola batsensis</name>
    <dbReference type="NCBI Taxonomy" id="252305"/>
    <lineage>
        <taxon>Bacteria</taxon>
        <taxon>Pseudomonadati</taxon>
        <taxon>Pseudomonadota</taxon>
        <taxon>Alphaproteobacteria</taxon>
        <taxon>Rhodobacterales</taxon>
        <taxon>Paracoccaceae</taxon>
        <taxon>Pseudooceanicola</taxon>
    </lineage>
</organism>
<evidence type="ECO:0000313" key="2">
    <source>
        <dbReference type="Proteomes" id="UP000004318"/>
    </source>
</evidence>
<dbReference type="EMBL" id="AAMO01000004">
    <property type="protein sequence ID" value="EAQ03514.1"/>
    <property type="molecule type" value="Genomic_DNA"/>
</dbReference>
<protein>
    <submittedName>
        <fullName evidence="1">Uncharacterized protein</fullName>
    </submittedName>
</protein>
<proteinExistence type="predicted"/>
<keyword evidence="2" id="KW-1185">Reference proteome</keyword>
<gene>
    <name evidence="1" type="ORF">OB2597_02802</name>
</gene>
<evidence type="ECO:0000313" key="1">
    <source>
        <dbReference type="EMBL" id="EAQ03514.1"/>
    </source>
</evidence>
<name>A3TXF4_PSEBH</name>
<dbReference type="AlphaFoldDB" id="A3TXF4"/>
<reference evidence="1 2" key="1">
    <citation type="journal article" date="2010" name="J. Bacteriol.">
        <title>Genome sequences of Oceanicola granulosus HTCC2516(T) and Oceanicola batsensis HTCC2597(TDelta).</title>
        <authorList>
            <person name="Thrash J.C."/>
            <person name="Cho J.C."/>
            <person name="Vergin K.L."/>
            <person name="Giovannoni S.J."/>
        </authorList>
    </citation>
    <scope>NUCLEOTIDE SEQUENCE [LARGE SCALE GENOMIC DNA]</scope>
    <source>
        <strain evidence="2">ATCC BAA-863 / DSM 15984 / KCTC 12145 / HTCC2597</strain>
    </source>
</reference>
<sequence>MYDLRHKFATERYYFRYLTQEQQAVAYADGNVGL</sequence>
<dbReference type="STRING" id="252305.OB2597_02802"/>
<dbReference type="HOGENOM" id="CLU_3374880_0_0_5"/>